<feature type="compositionally biased region" description="Low complexity" evidence="1">
    <location>
        <begin position="324"/>
        <end position="360"/>
    </location>
</feature>
<sequence>MPTRGHRTASGLTRTHSRTSSGGGGGSKIGLNLQLTQKDVVPPPRLPDKSRKNAHVHHESAFGRAASGHHIASREHIAPVQLRRVPTPLSTVQTQESKHKVGFTISSPSEGDDDDWIESESGAATPNNACDSDTEGASTPIESNKPTTPPAELQVIDFPKEDVQTPKAEQPPVLRNPTLELPSSAPTVKDHAQPPTPPSPPPQPASQPQEPARHDQRPLQPERPSNPPAPPITKSRSATHSPSRRSPTSPTPKRQAVTRPPSTHSVASRGDGAPLRPHPLIRGHSYGPFPAKPAPLAPLTMVSSDAAQAQMSTAPSPTSLHGGSPTSAISASPDASSPASSQARRQLRRTSTSSVASSATLPAQHTASHAKGSHDRQRTMSTLSTSSSFAALSSLGIRSTPSPTRPPIRITSHFSATPSSSDLEAIHPLLPPPYLNAHMTVLAYRNPIRESYDRITRAKQAR</sequence>
<dbReference type="EMBL" id="KV427615">
    <property type="protein sequence ID" value="KZT08402.1"/>
    <property type="molecule type" value="Genomic_DNA"/>
</dbReference>
<dbReference type="STRING" id="1314785.A0A165F501"/>
<feature type="compositionally biased region" description="Polar residues" evidence="1">
    <location>
        <begin position="122"/>
        <end position="146"/>
    </location>
</feature>
<protein>
    <submittedName>
        <fullName evidence="2">Uncharacterized protein</fullName>
    </submittedName>
</protein>
<feature type="compositionally biased region" description="Basic and acidic residues" evidence="1">
    <location>
        <begin position="46"/>
        <end position="56"/>
    </location>
</feature>
<feature type="compositionally biased region" description="Pro residues" evidence="1">
    <location>
        <begin position="194"/>
        <end position="205"/>
    </location>
</feature>
<feature type="compositionally biased region" description="Low complexity" evidence="1">
    <location>
        <begin position="10"/>
        <end position="20"/>
    </location>
</feature>
<organism evidence="2 3">
    <name type="scientific">Laetiporus sulphureus 93-53</name>
    <dbReference type="NCBI Taxonomy" id="1314785"/>
    <lineage>
        <taxon>Eukaryota</taxon>
        <taxon>Fungi</taxon>
        <taxon>Dikarya</taxon>
        <taxon>Basidiomycota</taxon>
        <taxon>Agaricomycotina</taxon>
        <taxon>Agaricomycetes</taxon>
        <taxon>Polyporales</taxon>
        <taxon>Laetiporus</taxon>
    </lineage>
</organism>
<dbReference type="Proteomes" id="UP000076871">
    <property type="component" value="Unassembled WGS sequence"/>
</dbReference>
<keyword evidence="3" id="KW-1185">Reference proteome</keyword>
<dbReference type="RefSeq" id="XP_040766142.1">
    <property type="nucleotide sequence ID" value="XM_040911197.1"/>
</dbReference>
<feature type="region of interest" description="Disordered" evidence="1">
    <location>
        <begin position="1"/>
        <end position="56"/>
    </location>
</feature>
<dbReference type="OrthoDB" id="3219024at2759"/>
<evidence type="ECO:0000256" key="1">
    <source>
        <dbReference type="SAM" id="MobiDB-lite"/>
    </source>
</evidence>
<dbReference type="InParanoid" id="A0A165F501"/>
<accession>A0A165F501</accession>
<feature type="compositionally biased region" description="Low complexity" evidence="1">
    <location>
        <begin position="235"/>
        <end position="252"/>
    </location>
</feature>
<feature type="compositionally biased region" description="Polar residues" evidence="1">
    <location>
        <begin position="301"/>
        <end position="321"/>
    </location>
</feature>
<proteinExistence type="predicted"/>
<feature type="region of interest" description="Disordered" evidence="1">
    <location>
        <begin position="90"/>
        <end position="385"/>
    </location>
</feature>
<reference evidence="2 3" key="1">
    <citation type="journal article" date="2016" name="Mol. Biol. Evol.">
        <title>Comparative Genomics of Early-Diverging Mushroom-Forming Fungi Provides Insights into the Origins of Lignocellulose Decay Capabilities.</title>
        <authorList>
            <person name="Nagy L.G."/>
            <person name="Riley R."/>
            <person name="Tritt A."/>
            <person name="Adam C."/>
            <person name="Daum C."/>
            <person name="Floudas D."/>
            <person name="Sun H."/>
            <person name="Yadav J.S."/>
            <person name="Pangilinan J."/>
            <person name="Larsson K.H."/>
            <person name="Matsuura K."/>
            <person name="Barry K."/>
            <person name="Labutti K."/>
            <person name="Kuo R."/>
            <person name="Ohm R.A."/>
            <person name="Bhattacharya S.S."/>
            <person name="Shirouzu T."/>
            <person name="Yoshinaga Y."/>
            <person name="Martin F.M."/>
            <person name="Grigoriev I.V."/>
            <person name="Hibbett D.S."/>
        </authorList>
    </citation>
    <scope>NUCLEOTIDE SEQUENCE [LARGE SCALE GENOMIC DNA]</scope>
    <source>
        <strain evidence="2 3">93-53</strain>
    </source>
</reference>
<name>A0A165F501_9APHY</name>
<evidence type="ECO:0000313" key="2">
    <source>
        <dbReference type="EMBL" id="KZT08402.1"/>
    </source>
</evidence>
<dbReference type="AlphaFoldDB" id="A0A165F501"/>
<evidence type="ECO:0000313" key="3">
    <source>
        <dbReference type="Proteomes" id="UP000076871"/>
    </source>
</evidence>
<dbReference type="GeneID" id="63828226"/>
<gene>
    <name evidence="2" type="ORF">LAESUDRAFT_742502</name>
</gene>